<evidence type="ECO:0000256" key="1">
    <source>
        <dbReference type="SAM" id="Phobius"/>
    </source>
</evidence>
<dbReference type="SUPFAM" id="SSF54523">
    <property type="entry name" value="Pili subunits"/>
    <property type="match status" value="1"/>
</dbReference>
<keyword evidence="1" id="KW-1133">Transmembrane helix</keyword>
<dbReference type="PANTHER" id="PTHR34980:SF3">
    <property type="entry name" value="BLR8105 PROTEIN"/>
    <property type="match status" value="1"/>
</dbReference>
<name>A0ABR7S758_AQUAC</name>
<accession>A0ABR7S758</accession>
<comment type="caution">
    <text evidence="2">The sequence shown here is derived from an EMBL/GenBank/DDBJ whole genome shotgun (WGS) entry which is preliminary data.</text>
</comment>
<feature type="transmembrane region" description="Helical" evidence="1">
    <location>
        <begin position="250"/>
        <end position="272"/>
    </location>
</feature>
<organism evidence="2 3">
    <name type="scientific">Aquipseudomonas alcaligenes</name>
    <name type="common">Pseudomonas alcaligenes</name>
    <dbReference type="NCBI Taxonomy" id="43263"/>
    <lineage>
        <taxon>Bacteria</taxon>
        <taxon>Pseudomonadati</taxon>
        <taxon>Pseudomonadota</taxon>
        <taxon>Gammaproteobacteria</taxon>
        <taxon>Pseudomonadales</taxon>
        <taxon>Pseudomonadaceae</taxon>
        <taxon>Aquipseudomonas</taxon>
    </lineage>
</organism>
<keyword evidence="1" id="KW-0812">Transmembrane</keyword>
<feature type="transmembrane region" description="Helical" evidence="1">
    <location>
        <begin position="219"/>
        <end position="238"/>
    </location>
</feature>
<feature type="transmembrane region" description="Helical" evidence="1">
    <location>
        <begin position="292"/>
        <end position="315"/>
    </location>
</feature>
<feature type="transmembrane region" description="Helical" evidence="1">
    <location>
        <begin position="189"/>
        <end position="213"/>
    </location>
</feature>
<dbReference type="Gene3D" id="3.30.700.10">
    <property type="entry name" value="Glycoprotein, Type 4 Pilin"/>
    <property type="match status" value="1"/>
</dbReference>
<dbReference type="InterPro" id="IPR045584">
    <property type="entry name" value="Pilin-like"/>
</dbReference>
<sequence>MTEARFKIVFSGELMPDMAADTVKDNLAQLFKSNRDKIEALFSGARVPLKRDLAEAEADKYLTALQRAGARVYKEPDLAANLSLVETDDHRSAAAEEPASDEHMSCPKCGHEQAKANECSACGIIIDKYLARQAQLAASAAEPAAATATAAGSTPSPYATPKAQVAEAQPEYAELKVFSIQGRIGRVRYLAWSAVMSLIFMAAYLIAALSLAISPVVGGLLITAVVIAAIVVGVQIGVQRLHDLDWSGWLWLLLLVPIANFVMAILMLVVPGTPQANRFGPPPPPNSTAVKVLAFVWLGLPVVAGILAALAVPAYQDYVERAQQAQHADVAAPVEE</sequence>
<protein>
    <recommendedName>
        <fullName evidence="4">DUF805 domain-containing protein</fullName>
    </recommendedName>
</protein>
<dbReference type="Proteomes" id="UP000744555">
    <property type="component" value="Unassembled WGS sequence"/>
</dbReference>
<dbReference type="Pfam" id="PF05656">
    <property type="entry name" value="DUF805"/>
    <property type="match status" value="1"/>
</dbReference>
<keyword evidence="3" id="KW-1185">Reference proteome</keyword>
<evidence type="ECO:0000313" key="3">
    <source>
        <dbReference type="Proteomes" id="UP000744555"/>
    </source>
</evidence>
<gene>
    <name evidence="2" type="ORF">A9179_19395</name>
</gene>
<dbReference type="RefSeq" id="WP_187807894.1">
    <property type="nucleotide sequence ID" value="NZ_LZEU01000001.1"/>
</dbReference>
<dbReference type="InterPro" id="IPR008523">
    <property type="entry name" value="DUF805"/>
</dbReference>
<dbReference type="PANTHER" id="PTHR34980">
    <property type="entry name" value="INNER MEMBRANE PROTEIN-RELATED-RELATED"/>
    <property type="match status" value="1"/>
</dbReference>
<reference evidence="2 3" key="1">
    <citation type="submission" date="2016-06" db="EMBL/GenBank/DDBJ databases">
        <authorList>
            <person name="Ramos C."/>
            <person name="Pintado A."/>
            <person name="Crespo-Gomez J.I."/>
        </authorList>
    </citation>
    <scope>NUCLEOTIDE SEQUENCE [LARGE SCALE GENOMIC DNA]</scope>
    <source>
        <strain evidence="2 3">AVO110</strain>
    </source>
</reference>
<dbReference type="EMBL" id="LZEU01000001">
    <property type="protein sequence ID" value="MBC9252436.1"/>
    <property type="molecule type" value="Genomic_DNA"/>
</dbReference>
<proteinExistence type="predicted"/>
<evidence type="ECO:0008006" key="4">
    <source>
        <dbReference type="Google" id="ProtNLM"/>
    </source>
</evidence>
<keyword evidence="1" id="KW-0472">Membrane</keyword>
<evidence type="ECO:0000313" key="2">
    <source>
        <dbReference type="EMBL" id="MBC9252436.1"/>
    </source>
</evidence>